<protein>
    <recommendedName>
        <fullName evidence="8">Protein transport protein SFT2</fullName>
    </recommendedName>
</protein>
<feature type="transmembrane region" description="Helical" evidence="8">
    <location>
        <begin position="114"/>
        <end position="134"/>
    </location>
</feature>
<dbReference type="Proteomes" id="UP000770015">
    <property type="component" value="Unassembled WGS sequence"/>
</dbReference>
<feature type="transmembrane region" description="Helical" evidence="8">
    <location>
        <begin position="170"/>
        <end position="191"/>
    </location>
</feature>
<dbReference type="EMBL" id="JAGSXJ010000015">
    <property type="protein sequence ID" value="KAH6685231.1"/>
    <property type="molecule type" value="Genomic_DNA"/>
</dbReference>
<evidence type="ECO:0000313" key="10">
    <source>
        <dbReference type="Proteomes" id="UP000770015"/>
    </source>
</evidence>
<proteinExistence type="inferred from homology"/>
<evidence type="ECO:0000256" key="6">
    <source>
        <dbReference type="ARBA" id="ARBA00023136"/>
    </source>
</evidence>
<keyword evidence="6 8" id="KW-0472">Membrane</keyword>
<keyword evidence="3 8" id="KW-0812">Transmembrane</keyword>
<dbReference type="AlphaFoldDB" id="A0A9P8V8Q1"/>
<keyword evidence="5 8" id="KW-1133">Transmembrane helix</keyword>
<evidence type="ECO:0000313" key="9">
    <source>
        <dbReference type="EMBL" id="KAH6685231.1"/>
    </source>
</evidence>
<evidence type="ECO:0000256" key="5">
    <source>
        <dbReference type="ARBA" id="ARBA00022989"/>
    </source>
</evidence>
<keyword evidence="8" id="KW-0333">Golgi apparatus</keyword>
<keyword evidence="2 8" id="KW-0813">Transport</keyword>
<evidence type="ECO:0000256" key="3">
    <source>
        <dbReference type="ARBA" id="ARBA00022692"/>
    </source>
</evidence>
<dbReference type="GO" id="GO:0016192">
    <property type="term" value="P:vesicle-mediated transport"/>
    <property type="evidence" value="ECO:0007669"/>
    <property type="project" value="InterPro"/>
</dbReference>
<accession>A0A9P8V8Q1</accession>
<dbReference type="InterPro" id="IPR007305">
    <property type="entry name" value="Vesicle_transpt_Got1/SFT2"/>
</dbReference>
<organism evidence="9 10">
    <name type="scientific">Plectosphaerella plurivora</name>
    <dbReference type="NCBI Taxonomy" id="936078"/>
    <lineage>
        <taxon>Eukaryota</taxon>
        <taxon>Fungi</taxon>
        <taxon>Dikarya</taxon>
        <taxon>Ascomycota</taxon>
        <taxon>Pezizomycotina</taxon>
        <taxon>Sordariomycetes</taxon>
        <taxon>Hypocreomycetidae</taxon>
        <taxon>Glomerellales</taxon>
        <taxon>Plectosphaerellaceae</taxon>
        <taxon>Plectosphaerella</taxon>
    </lineage>
</organism>
<dbReference type="GO" id="GO:0015031">
    <property type="term" value="P:protein transport"/>
    <property type="evidence" value="ECO:0007669"/>
    <property type="project" value="UniProtKB-KW"/>
</dbReference>
<evidence type="ECO:0000256" key="7">
    <source>
        <dbReference type="ARBA" id="ARBA00025800"/>
    </source>
</evidence>
<comment type="caution">
    <text evidence="9">The sequence shown here is derived from an EMBL/GenBank/DDBJ whole genome shotgun (WGS) entry which is preliminary data.</text>
</comment>
<reference evidence="9" key="1">
    <citation type="journal article" date="2021" name="Nat. Commun.">
        <title>Genetic determinants of endophytism in the Arabidopsis root mycobiome.</title>
        <authorList>
            <person name="Mesny F."/>
            <person name="Miyauchi S."/>
            <person name="Thiergart T."/>
            <person name="Pickel B."/>
            <person name="Atanasova L."/>
            <person name="Karlsson M."/>
            <person name="Huettel B."/>
            <person name="Barry K.W."/>
            <person name="Haridas S."/>
            <person name="Chen C."/>
            <person name="Bauer D."/>
            <person name="Andreopoulos W."/>
            <person name="Pangilinan J."/>
            <person name="LaButti K."/>
            <person name="Riley R."/>
            <person name="Lipzen A."/>
            <person name="Clum A."/>
            <person name="Drula E."/>
            <person name="Henrissat B."/>
            <person name="Kohler A."/>
            <person name="Grigoriev I.V."/>
            <person name="Martin F.M."/>
            <person name="Hacquard S."/>
        </authorList>
    </citation>
    <scope>NUCLEOTIDE SEQUENCE</scope>
    <source>
        <strain evidence="9">MPI-SDFR-AT-0117</strain>
    </source>
</reference>
<keyword evidence="10" id="KW-1185">Reference proteome</keyword>
<dbReference type="InterPro" id="IPR011691">
    <property type="entry name" value="Vesicle_transpt_SFT2"/>
</dbReference>
<comment type="function">
    <text evidence="8">Nonessential protein required for the fusion of transport vesicles derived from the endocytic pathway with the Golgi complex.</text>
</comment>
<dbReference type="PANTHER" id="PTHR23137:SF36">
    <property type="entry name" value="VESICLE TRANSPORT PROTEIN SFT2C"/>
    <property type="match status" value="1"/>
</dbReference>
<gene>
    <name evidence="9" type="ORF">F5X68DRAFT_232984</name>
</gene>
<dbReference type="PANTHER" id="PTHR23137">
    <property type="entry name" value="VESICLE TRANSPORT PROTEIN-RELATED"/>
    <property type="match status" value="1"/>
</dbReference>
<dbReference type="Pfam" id="PF04178">
    <property type="entry name" value="Got1"/>
    <property type="match status" value="1"/>
</dbReference>
<name>A0A9P8V8Q1_9PEZI</name>
<keyword evidence="4 8" id="KW-0653">Protein transport</keyword>
<evidence type="ECO:0000256" key="4">
    <source>
        <dbReference type="ARBA" id="ARBA00022927"/>
    </source>
</evidence>
<feature type="transmembrane region" description="Helical" evidence="8">
    <location>
        <begin position="146"/>
        <end position="164"/>
    </location>
</feature>
<evidence type="ECO:0000256" key="8">
    <source>
        <dbReference type="RuleBase" id="RU363111"/>
    </source>
</evidence>
<feature type="transmembrane region" description="Helical" evidence="8">
    <location>
        <begin position="81"/>
        <end position="102"/>
    </location>
</feature>
<comment type="similarity">
    <text evidence="7 8">Belongs to the SFT2 family.</text>
</comment>
<evidence type="ECO:0000256" key="2">
    <source>
        <dbReference type="ARBA" id="ARBA00022448"/>
    </source>
</evidence>
<comment type="subcellular location">
    <subcellularLocation>
        <location evidence="8">Golgi apparatus membrane</location>
        <topology evidence="8">Multi-pass membrane protein</topology>
    </subcellularLocation>
    <subcellularLocation>
        <location evidence="1">Membrane</location>
        <topology evidence="1">Multi-pass membrane protein</topology>
    </subcellularLocation>
</comment>
<sequence length="215" mass="23380">MASNTFRDSIGSLGWSRRDQDVPVNTAQQSGLMSSLQSLNPFGGGGYVQLPTTESAGAPLPAPNRREEEEGMFVLSRWDRLMVFGALNLAALACFVICFALFPVLSLRPTKFVILWTLGSIFFLASFAVVMGPMAYVRHLLSAERVPFTAAYFGSLSLSLYFALGLHSTILTLISAIIQLACLVWYLISYFPMGSSGLRLATTFGARRAAAWMSG</sequence>
<dbReference type="OrthoDB" id="660759at2759"/>
<dbReference type="GO" id="GO:0000139">
    <property type="term" value="C:Golgi membrane"/>
    <property type="evidence" value="ECO:0007669"/>
    <property type="project" value="UniProtKB-SubCell"/>
</dbReference>
<evidence type="ECO:0000256" key="1">
    <source>
        <dbReference type="ARBA" id="ARBA00004141"/>
    </source>
</evidence>